<dbReference type="RefSeq" id="WP_207327464.1">
    <property type="nucleotide sequence ID" value="NZ_JAFMYW010000001.1"/>
</dbReference>
<gene>
    <name evidence="1" type="ORF">J2I46_03120</name>
</gene>
<dbReference type="Proteomes" id="UP000664628">
    <property type="component" value="Unassembled WGS sequence"/>
</dbReference>
<evidence type="ECO:0000313" key="1">
    <source>
        <dbReference type="EMBL" id="MBO0947556.1"/>
    </source>
</evidence>
<protein>
    <submittedName>
        <fullName evidence="1">Uncharacterized protein</fullName>
    </submittedName>
</protein>
<comment type="caution">
    <text evidence="1">The sequence shown here is derived from an EMBL/GenBank/DDBJ whole genome shotgun (WGS) entry which is preliminary data.</text>
</comment>
<proteinExistence type="predicted"/>
<evidence type="ECO:0000313" key="2">
    <source>
        <dbReference type="Proteomes" id="UP000664628"/>
    </source>
</evidence>
<organism evidence="1 2">
    <name type="scientific">Fibrella forsythiae</name>
    <dbReference type="NCBI Taxonomy" id="2817061"/>
    <lineage>
        <taxon>Bacteria</taxon>
        <taxon>Pseudomonadati</taxon>
        <taxon>Bacteroidota</taxon>
        <taxon>Cytophagia</taxon>
        <taxon>Cytophagales</taxon>
        <taxon>Spirosomataceae</taxon>
        <taxon>Fibrella</taxon>
    </lineage>
</organism>
<name>A0ABS3JC37_9BACT</name>
<sequence>MIRWLLQGKAGDMGAALSLSKYATSLTPAMAMHPANKQLSVLRKEDEAKYLKVIATLLMRTAELLNVSAANSLSTIQTADLAIRIGKSYYYLRLEELVYVFNRAQNGVYGKDYNRLDAPTVMGWLDRYDIDERTPLVLSMNQVAAAKLENPDMQPDERAKREYLERARAAGHNVPDYDQLTAEQHGQLEKYTSVRELYDRVAAGKKTEVSQSESERWANRVPKTVQEQFAEARTRWVQEKKEGIVADYAQANSTDTDFEEINEQ</sequence>
<keyword evidence="2" id="KW-1185">Reference proteome</keyword>
<reference evidence="1 2" key="1">
    <citation type="submission" date="2021-03" db="EMBL/GenBank/DDBJ databases">
        <title>Fibrella sp. HMF5405 genome sequencing and assembly.</title>
        <authorList>
            <person name="Kang H."/>
            <person name="Kim H."/>
            <person name="Bae S."/>
            <person name="Joh K."/>
        </authorList>
    </citation>
    <scope>NUCLEOTIDE SEQUENCE [LARGE SCALE GENOMIC DNA]</scope>
    <source>
        <strain evidence="1 2">HMF5405</strain>
    </source>
</reference>
<dbReference type="EMBL" id="JAFMYW010000001">
    <property type="protein sequence ID" value="MBO0947556.1"/>
    <property type="molecule type" value="Genomic_DNA"/>
</dbReference>
<accession>A0ABS3JC37</accession>